<dbReference type="Pfam" id="PF13563">
    <property type="entry name" value="2_5_RNA_ligase2"/>
    <property type="match status" value="1"/>
</dbReference>
<dbReference type="EMBL" id="CP010836">
    <property type="protein sequence ID" value="AJP73191.1"/>
    <property type="molecule type" value="Genomic_DNA"/>
</dbReference>
<dbReference type="SUPFAM" id="SSF55144">
    <property type="entry name" value="LigT-like"/>
    <property type="match status" value="1"/>
</dbReference>
<feature type="active site" description="Proton donor" evidence="2">
    <location>
        <position position="37"/>
    </location>
</feature>
<evidence type="ECO:0000256" key="2">
    <source>
        <dbReference type="HAMAP-Rule" id="MF_01940"/>
    </source>
</evidence>
<evidence type="ECO:0000313" key="3">
    <source>
        <dbReference type="EMBL" id="AJP73191.1"/>
    </source>
</evidence>
<proteinExistence type="inferred from homology"/>
<gene>
    <name evidence="3" type="ORF">TS85_17440</name>
</gene>
<dbReference type="GO" id="GO:0008664">
    <property type="term" value="F:RNA 2',3'-cyclic 3'-phosphodiesterase activity"/>
    <property type="evidence" value="ECO:0007669"/>
    <property type="project" value="UniProtKB-EC"/>
</dbReference>
<reference evidence="3 4" key="1">
    <citation type="journal article" date="2015" name="Int. J. Syst. Evol. Microbiol.">
        <title>Sphingomonas hengshuiensis sp. nov., isolated from lake wetland.</title>
        <authorList>
            <person name="Wei S."/>
            <person name="Wang T."/>
            <person name="Liu H."/>
            <person name="Zhang C."/>
            <person name="Guo J."/>
            <person name="Wang Q."/>
            <person name="Liang K."/>
            <person name="Zhang Z."/>
        </authorList>
    </citation>
    <scope>NUCLEOTIDE SEQUENCE [LARGE SCALE GENOMIC DNA]</scope>
    <source>
        <strain evidence="3 4">WHSC-8</strain>
    </source>
</reference>
<comment type="similarity">
    <text evidence="2">Belongs to the 2H phosphoesterase superfamily. ThpR family.</text>
</comment>
<reference evidence="3 4" key="2">
    <citation type="submission" date="2015-02" db="EMBL/GenBank/DDBJ databases">
        <title>The complete genome of Sphingomonas hengshuiensis sp. WHSC-8 isolated from soil of Hengshui Lake.</title>
        <authorList>
            <person name="Wei S."/>
            <person name="Guo J."/>
            <person name="Su C."/>
            <person name="Wu R."/>
            <person name="Zhang Z."/>
            <person name="Liang K."/>
            <person name="Li H."/>
            <person name="Wang T."/>
            <person name="Liu H."/>
            <person name="Zhang C."/>
            <person name="Li Z."/>
            <person name="Wang Q."/>
            <person name="Meng J."/>
        </authorList>
    </citation>
    <scope>NUCLEOTIDE SEQUENCE [LARGE SCALE GENOMIC DNA]</scope>
    <source>
        <strain evidence="3 4">WHSC-8</strain>
    </source>
</reference>
<dbReference type="Proteomes" id="UP000032300">
    <property type="component" value="Chromosome"/>
</dbReference>
<dbReference type="KEGG" id="sphi:TS85_17440"/>
<evidence type="ECO:0000256" key="1">
    <source>
        <dbReference type="ARBA" id="ARBA00022801"/>
    </source>
</evidence>
<sequence length="178" mass="19021">MLRIFAGLALPGQIMSSLLATMGGIPGARWQSAEQLHLTLRFIGDVDRRVAEDIALALGQVSVPPITIALSGVGQFESRGRPNAVWAGVRPQAPLAALHRKIDQAVVRCGLPPEGRAYLPHVTLARMNAASGATDLFLETHAGLASPPFTLDHFILFESRLGHGGASYTPVERYPLRG</sequence>
<comment type="function">
    <text evidence="2">Hydrolyzes RNA 2',3'-cyclic phosphodiester to an RNA 2'-phosphomonoester.</text>
</comment>
<comment type="catalytic activity">
    <reaction evidence="2">
        <text>a 3'-end 2',3'-cyclophospho-ribonucleotide-RNA + H2O = a 3'-end 2'-phospho-ribonucleotide-RNA + H(+)</text>
        <dbReference type="Rhea" id="RHEA:11828"/>
        <dbReference type="Rhea" id="RHEA-COMP:10464"/>
        <dbReference type="Rhea" id="RHEA-COMP:17353"/>
        <dbReference type="ChEBI" id="CHEBI:15377"/>
        <dbReference type="ChEBI" id="CHEBI:15378"/>
        <dbReference type="ChEBI" id="CHEBI:83064"/>
        <dbReference type="ChEBI" id="CHEBI:173113"/>
        <dbReference type="EC" id="3.1.4.58"/>
    </reaction>
</comment>
<dbReference type="HAMAP" id="MF_01940">
    <property type="entry name" value="RNA_CPDase"/>
    <property type="match status" value="1"/>
</dbReference>
<dbReference type="NCBIfam" id="TIGR02258">
    <property type="entry name" value="2_5_ligase"/>
    <property type="match status" value="1"/>
</dbReference>
<dbReference type="EC" id="3.1.4.58" evidence="2"/>
<keyword evidence="4" id="KW-1185">Reference proteome</keyword>
<feature type="active site" description="Proton acceptor" evidence="2">
    <location>
        <position position="121"/>
    </location>
</feature>
<feature type="short sequence motif" description="HXTX 2" evidence="2">
    <location>
        <begin position="121"/>
        <end position="124"/>
    </location>
</feature>
<dbReference type="GO" id="GO:0004113">
    <property type="term" value="F:2',3'-cyclic-nucleotide 3'-phosphodiesterase activity"/>
    <property type="evidence" value="ECO:0007669"/>
    <property type="project" value="InterPro"/>
</dbReference>
<dbReference type="InterPro" id="IPR004175">
    <property type="entry name" value="RNA_CPDase"/>
</dbReference>
<dbReference type="PANTHER" id="PTHR35561">
    <property type="entry name" value="RNA 2',3'-CYCLIC PHOSPHODIESTERASE"/>
    <property type="match status" value="1"/>
</dbReference>
<dbReference type="GO" id="GO:0016874">
    <property type="term" value="F:ligase activity"/>
    <property type="evidence" value="ECO:0007669"/>
    <property type="project" value="UniProtKB-KW"/>
</dbReference>
<organism evidence="3 4">
    <name type="scientific">Sphingomonas hengshuiensis</name>
    <dbReference type="NCBI Taxonomy" id="1609977"/>
    <lineage>
        <taxon>Bacteria</taxon>
        <taxon>Pseudomonadati</taxon>
        <taxon>Pseudomonadota</taxon>
        <taxon>Alphaproteobacteria</taxon>
        <taxon>Sphingomonadales</taxon>
        <taxon>Sphingomonadaceae</taxon>
        <taxon>Sphingomonas</taxon>
    </lineage>
</organism>
<name>A0A7U4JAE3_9SPHN</name>
<dbReference type="AlphaFoldDB" id="A0A7U4JAE3"/>
<dbReference type="Gene3D" id="3.90.1140.10">
    <property type="entry name" value="Cyclic phosphodiesterase"/>
    <property type="match status" value="1"/>
</dbReference>
<dbReference type="InterPro" id="IPR009097">
    <property type="entry name" value="Cyclic_Pdiesterase"/>
</dbReference>
<keyword evidence="3" id="KW-0436">Ligase</keyword>
<keyword evidence="1 2" id="KW-0378">Hydrolase</keyword>
<accession>A0A7U4JAE3</accession>
<dbReference type="PANTHER" id="PTHR35561:SF1">
    <property type="entry name" value="RNA 2',3'-CYCLIC PHOSPHODIESTERASE"/>
    <property type="match status" value="1"/>
</dbReference>
<evidence type="ECO:0000313" key="4">
    <source>
        <dbReference type="Proteomes" id="UP000032300"/>
    </source>
</evidence>
<feature type="short sequence motif" description="HXTX 1" evidence="2">
    <location>
        <begin position="37"/>
        <end position="40"/>
    </location>
</feature>
<protein>
    <recommendedName>
        <fullName evidence="2">RNA 2',3'-cyclic phosphodiesterase</fullName>
        <shortName evidence="2">RNA 2',3'-CPDase</shortName>
        <ecNumber evidence="2">3.1.4.58</ecNumber>
    </recommendedName>
</protein>
<dbReference type="OrthoDB" id="9793819at2"/>
<dbReference type="RefSeq" id="WP_044333897.1">
    <property type="nucleotide sequence ID" value="NZ_CP010836.1"/>
</dbReference>